<evidence type="ECO:0008006" key="3">
    <source>
        <dbReference type="Google" id="ProtNLM"/>
    </source>
</evidence>
<dbReference type="RefSeq" id="WP_286278944.1">
    <property type="nucleotide sequence ID" value="NZ_AP027731.1"/>
</dbReference>
<gene>
    <name evidence="1" type="ORF">GCM10025866_16050</name>
</gene>
<dbReference type="Proteomes" id="UP001321498">
    <property type="component" value="Chromosome"/>
</dbReference>
<accession>A0ABN6XLE3</accession>
<evidence type="ECO:0000313" key="2">
    <source>
        <dbReference type="Proteomes" id="UP001321498"/>
    </source>
</evidence>
<sequence>MSGARLGLLHTVPALAVTFDDLLKRTGHDGDIVHVVDAGLLSGAIAHGVDDEIRAEVLRHVQHLADDGADAILVTCSSIGEAVEEAAGRVDVPVLRVDATMADEAVALAVERAPADRAARVAVLATLAATLGPTGRLLESRVAGADRPVEVASRVVDGAAAARSGGDQATHDRLVGEAITAAAADADVIVLAQASMAAAAAGLDLDVPVLTSPEGGAAALLAAVRKLPA</sequence>
<protein>
    <recommendedName>
        <fullName evidence="3">Asp/Glu/hydantoin racemase</fullName>
    </recommendedName>
</protein>
<dbReference type="InterPro" id="IPR015942">
    <property type="entry name" value="Asp/Glu/hydantoin_racemase"/>
</dbReference>
<dbReference type="Gene3D" id="3.40.50.1860">
    <property type="match status" value="1"/>
</dbReference>
<reference evidence="2" key="1">
    <citation type="journal article" date="2019" name="Int. J. Syst. Evol. Microbiol.">
        <title>The Global Catalogue of Microorganisms (GCM) 10K type strain sequencing project: providing services to taxonomists for standard genome sequencing and annotation.</title>
        <authorList>
            <consortium name="The Broad Institute Genomics Platform"/>
            <consortium name="The Broad Institute Genome Sequencing Center for Infectious Disease"/>
            <person name="Wu L."/>
            <person name="Ma J."/>
        </authorList>
    </citation>
    <scope>NUCLEOTIDE SEQUENCE [LARGE SCALE GENOMIC DNA]</scope>
    <source>
        <strain evidence="2">NBRC 108725</strain>
    </source>
</reference>
<organism evidence="1 2">
    <name type="scientific">Naasia aerilata</name>
    <dbReference type="NCBI Taxonomy" id="1162966"/>
    <lineage>
        <taxon>Bacteria</taxon>
        <taxon>Bacillati</taxon>
        <taxon>Actinomycetota</taxon>
        <taxon>Actinomycetes</taxon>
        <taxon>Micrococcales</taxon>
        <taxon>Microbacteriaceae</taxon>
        <taxon>Naasia</taxon>
    </lineage>
</organism>
<evidence type="ECO:0000313" key="1">
    <source>
        <dbReference type="EMBL" id="BDZ45696.1"/>
    </source>
</evidence>
<dbReference type="Pfam" id="PF01177">
    <property type="entry name" value="Asp_Glu_race"/>
    <property type="match status" value="1"/>
</dbReference>
<proteinExistence type="predicted"/>
<dbReference type="InterPro" id="IPR001920">
    <property type="entry name" value="Asp/Glu_race"/>
</dbReference>
<name>A0ABN6XLE3_9MICO</name>
<keyword evidence="2" id="KW-1185">Reference proteome</keyword>
<dbReference type="EMBL" id="AP027731">
    <property type="protein sequence ID" value="BDZ45696.1"/>
    <property type="molecule type" value="Genomic_DNA"/>
</dbReference>